<proteinExistence type="predicted"/>
<dbReference type="HOGENOM" id="CLU_3058874_0_0_0"/>
<sequence>MKLSKGKTQLIYNHFLTLAGIQPAAFEYKLGYVVAKYHYIFIVASIDPWHNFY</sequence>
<evidence type="ECO:0000313" key="1">
    <source>
        <dbReference type="EMBL" id="GAK57282.1"/>
    </source>
</evidence>
<dbReference type="STRING" id="1499967.U27_04247"/>
<dbReference type="Proteomes" id="UP000030661">
    <property type="component" value="Unassembled WGS sequence"/>
</dbReference>
<keyword evidence="2" id="KW-1185">Reference proteome</keyword>
<keyword evidence="1" id="KW-0347">Helicase</keyword>
<evidence type="ECO:0000313" key="2">
    <source>
        <dbReference type="Proteomes" id="UP000030661"/>
    </source>
</evidence>
<gene>
    <name evidence="1" type="ORF">U27_04247</name>
</gene>
<dbReference type="GO" id="GO:0004386">
    <property type="term" value="F:helicase activity"/>
    <property type="evidence" value="ECO:0007669"/>
    <property type="project" value="UniProtKB-KW"/>
</dbReference>
<keyword evidence="1" id="KW-0378">Hydrolase</keyword>
<dbReference type="AlphaFoldDB" id="A0A081BY77"/>
<organism evidence="1">
    <name type="scientific">Vecturithrix granuli</name>
    <dbReference type="NCBI Taxonomy" id="1499967"/>
    <lineage>
        <taxon>Bacteria</taxon>
        <taxon>Candidatus Moduliflexota</taxon>
        <taxon>Candidatus Vecturitrichia</taxon>
        <taxon>Candidatus Vecturitrichales</taxon>
        <taxon>Candidatus Vecturitrichaceae</taxon>
        <taxon>Candidatus Vecturithrix</taxon>
    </lineage>
</organism>
<keyword evidence="1" id="KW-0547">Nucleotide-binding</keyword>
<reference evidence="1" key="1">
    <citation type="journal article" date="2015" name="PeerJ">
        <title>First genomic representation of candidate bacterial phylum KSB3 points to enhanced environmental sensing as a trigger of wastewater bulking.</title>
        <authorList>
            <person name="Sekiguchi Y."/>
            <person name="Ohashi A."/>
            <person name="Parks D.H."/>
            <person name="Yamauchi T."/>
            <person name="Tyson G.W."/>
            <person name="Hugenholtz P."/>
        </authorList>
    </citation>
    <scope>NUCLEOTIDE SEQUENCE [LARGE SCALE GENOMIC DNA]</scope>
</reference>
<dbReference type="EMBL" id="DF820465">
    <property type="protein sequence ID" value="GAK57282.1"/>
    <property type="molecule type" value="Genomic_DNA"/>
</dbReference>
<keyword evidence="1" id="KW-0067">ATP-binding</keyword>
<name>A0A081BY77_VECG1</name>
<accession>A0A081BY77</accession>
<protein>
    <submittedName>
        <fullName evidence="1">Predicted helicase</fullName>
    </submittedName>
</protein>